<evidence type="ECO:0000256" key="1">
    <source>
        <dbReference type="SAM" id="MobiDB-lite"/>
    </source>
</evidence>
<keyword evidence="4" id="KW-1185">Reference proteome</keyword>
<keyword evidence="2" id="KW-1133">Transmembrane helix</keyword>
<evidence type="ECO:0000256" key="2">
    <source>
        <dbReference type="SAM" id="Phobius"/>
    </source>
</evidence>
<evidence type="ECO:0000313" key="3">
    <source>
        <dbReference type="EMBL" id="MDR5907315.1"/>
    </source>
</evidence>
<dbReference type="Pfam" id="PF10095">
    <property type="entry name" value="DUF2333"/>
    <property type="match status" value="1"/>
</dbReference>
<feature type="compositionally biased region" description="Acidic residues" evidence="1">
    <location>
        <begin position="370"/>
        <end position="402"/>
    </location>
</feature>
<sequence length="402" mass="44480">MPLLGRRKATTDARHRELERPDYGWIWKPLLALLLLYLLVTLALGIWWSREPPQFDVELATAEQRQALDGDQSGLPGARGTVITATLKQVVDTLTDKPGGYLRNDIAPPGVWLDNMPNWELGVLRQSRDMSASVLRMAGGDDANLEEAERRLQVGSRDWLYPAAEQRFGQASEVLAAYLSELGGEGAEGLAPQGEPLAAWLLQVEARLADLTRRLSASIGERDASRQLGIDADERPETTPWYRVDDIFFEARGSGWALLHFLRGVERDYADLLQAAEARDEWHQLIAELEMTQRRIWSPVILNGSGFGLFANHSLVMANYTVRARDLAGSLASRLAEVEVAEVHAAEEQQAVEPLVDEVVEDDRAASEEATSDEIGDESDDDEEVDEAQEAGPEADEGESTQ</sequence>
<organism evidence="3 4">
    <name type="scientific">Franzmannia qiaohouensis</name>
    <dbReference type="NCBI Taxonomy" id="1329370"/>
    <lineage>
        <taxon>Bacteria</taxon>
        <taxon>Pseudomonadati</taxon>
        <taxon>Pseudomonadota</taxon>
        <taxon>Gammaproteobacteria</taxon>
        <taxon>Oceanospirillales</taxon>
        <taxon>Halomonadaceae</taxon>
        <taxon>Franzmannia</taxon>
    </lineage>
</organism>
<name>A0ABU1HIK0_9GAMM</name>
<comment type="caution">
    <text evidence="3">The sequence shown here is derived from an EMBL/GenBank/DDBJ whole genome shotgun (WGS) entry which is preliminary data.</text>
</comment>
<keyword evidence="2" id="KW-0472">Membrane</keyword>
<accession>A0ABU1HIK0</accession>
<dbReference type="EMBL" id="JARWAM010000016">
    <property type="protein sequence ID" value="MDR5907315.1"/>
    <property type="molecule type" value="Genomic_DNA"/>
</dbReference>
<dbReference type="InterPro" id="IPR016936">
    <property type="entry name" value="UCP029693"/>
</dbReference>
<dbReference type="Proteomes" id="UP001251374">
    <property type="component" value="Unassembled WGS sequence"/>
</dbReference>
<feature type="transmembrane region" description="Helical" evidence="2">
    <location>
        <begin position="30"/>
        <end position="48"/>
    </location>
</feature>
<dbReference type="RefSeq" id="WP_309724569.1">
    <property type="nucleotide sequence ID" value="NZ_JARWAM010000016.1"/>
</dbReference>
<gene>
    <name evidence="3" type="ORF">QC821_18705</name>
</gene>
<feature type="region of interest" description="Disordered" evidence="1">
    <location>
        <begin position="349"/>
        <end position="402"/>
    </location>
</feature>
<reference evidence="3 4" key="1">
    <citation type="submission" date="2023-04" db="EMBL/GenBank/DDBJ databases">
        <title>A long-awaited taxogenomic arrangement of the family Halomonadaceae.</title>
        <authorList>
            <person name="De La Haba R."/>
            <person name="Chuvochina M."/>
            <person name="Wittouck S."/>
            <person name="Arahal D.R."/>
            <person name="Sanchez-Porro C."/>
            <person name="Hugenholtz P."/>
            <person name="Ventosa A."/>
        </authorList>
    </citation>
    <scope>NUCLEOTIDE SEQUENCE [LARGE SCALE GENOMIC DNA]</scope>
    <source>
        <strain evidence="3 4">DSM 26770</strain>
    </source>
</reference>
<protein>
    <submittedName>
        <fullName evidence="3">DUF2333 family protein</fullName>
    </submittedName>
</protein>
<evidence type="ECO:0000313" key="4">
    <source>
        <dbReference type="Proteomes" id="UP001251374"/>
    </source>
</evidence>
<proteinExistence type="predicted"/>
<keyword evidence="2" id="KW-0812">Transmembrane</keyword>